<evidence type="ECO:0000313" key="3">
    <source>
        <dbReference type="Proteomes" id="UP000295293"/>
    </source>
</evidence>
<name>A0A4R6Z4C3_9GAMM</name>
<dbReference type="AlphaFoldDB" id="A0A4R6Z4C3"/>
<evidence type="ECO:0000256" key="1">
    <source>
        <dbReference type="SAM" id="Phobius"/>
    </source>
</evidence>
<comment type="caution">
    <text evidence="2">The sequence shown here is derived from an EMBL/GenBank/DDBJ whole genome shotgun (WGS) entry which is preliminary data.</text>
</comment>
<feature type="transmembrane region" description="Helical" evidence="1">
    <location>
        <begin position="12"/>
        <end position="41"/>
    </location>
</feature>
<evidence type="ECO:0000313" key="2">
    <source>
        <dbReference type="EMBL" id="TDR46481.1"/>
    </source>
</evidence>
<keyword evidence="1" id="KW-1133">Transmembrane helix</keyword>
<gene>
    <name evidence="2" type="ORF">DFR29_10312</name>
</gene>
<keyword evidence="1" id="KW-0812">Transmembrane</keyword>
<dbReference type="EMBL" id="SNZH01000003">
    <property type="protein sequence ID" value="TDR46481.1"/>
    <property type="molecule type" value="Genomic_DNA"/>
</dbReference>
<reference evidence="2 3" key="1">
    <citation type="submission" date="2019-03" db="EMBL/GenBank/DDBJ databases">
        <title>Genomic Encyclopedia of Type Strains, Phase IV (KMG-IV): sequencing the most valuable type-strain genomes for metagenomic binning, comparative biology and taxonomic classification.</title>
        <authorList>
            <person name="Goeker M."/>
        </authorList>
    </citation>
    <scope>NUCLEOTIDE SEQUENCE [LARGE SCALE GENOMIC DNA]</scope>
    <source>
        <strain evidence="2 3">DSM 21667</strain>
    </source>
</reference>
<proteinExistence type="predicted"/>
<keyword evidence="3" id="KW-1185">Reference proteome</keyword>
<keyword evidence="1" id="KW-0472">Membrane</keyword>
<organism evidence="2 3">
    <name type="scientific">Tahibacter aquaticus</name>
    <dbReference type="NCBI Taxonomy" id="520092"/>
    <lineage>
        <taxon>Bacteria</taxon>
        <taxon>Pseudomonadati</taxon>
        <taxon>Pseudomonadota</taxon>
        <taxon>Gammaproteobacteria</taxon>
        <taxon>Lysobacterales</taxon>
        <taxon>Rhodanobacteraceae</taxon>
        <taxon>Tahibacter</taxon>
    </lineage>
</organism>
<dbReference type="Proteomes" id="UP000295293">
    <property type="component" value="Unassembled WGS sequence"/>
</dbReference>
<accession>A0A4R6Z4C3</accession>
<protein>
    <submittedName>
        <fullName evidence="2">Uncharacterized protein</fullName>
    </submittedName>
</protein>
<dbReference type="RefSeq" id="WP_166653898.1">
    <property type="nucleotide sequence ID" value="NZ_SNZH01000003.1"/>
</dbReference>
<sequence>MDLLEFLASMALLMFVTAGGLTIVLCALVAVVVTVGALIVWRYQRRS</sequence>